<feature type="region of interest" description="Disordered" evidence="1">
    <location>
        <begin position="240"/>
        <end position="294"/>
    </location>
</feature>
<protein>
    <submittedName>
        <fullName evidence="2">Uncharacterized protein</fullName>
    </submittedName>
</protein>
<dbReference type="AlphaFoldDB" id="A0A9P4QAQ7"/>
<evidence type="ECO:0000313" key="3">
    <source>
        <dbReference type="Proteomes" id="UP000799441"/>
    </source>
</evidence>
<comment type="caution">
    <text evidence="2">The sequence shown here is derived from an EMBL/GenBank/DDBJ whole genome shotgun (WGS) entry which is preliminary data.</text>
</comment>
<sequence length="294" mass="32923">MFLLSSNGNGSATEWAGNRHGLWCRHAIGVLSISTFPISFMIMVFAVSQALSDTESEMDVSDMGPFKHVHWYFHSHSCTSCRTEPELSSSPQLYAFRAAIVEHGYIHLPASYLPPVTPRPGVLRYRPVSSGAKYFGNEGKPVGMSEKFRRTYTSIPWPRRSHTSEALDDCTARPDGVSRSPLRQDTLNEEACVRERQDKRLTGMMSTEPRTRLSTPVTSQAYVDPKATAFAHYKADKKTKRIAAQKGKGEGEVRRGVHLTGSHSNKAEKNGRHDRPRWLDACGPQKSQRTISRM</sequence>
<reference evidence="2" key="1">
    <citation type="journal article" date="2020" name="Stud. Mycol.">
        <title>101 Dothideomycetes genomes: a test case for predicting lifestyles and emergence of pathogens.</title>
        <authorList>
            <person name="Haridas S."/>
            <person name="Albert R."/>
            <person name="Binder M."/>
            <person name="Bloem J."/>
            <person name="Labutti K."/>
            <person name="Salamov A."/>
            <person name="Andreopoulos B."/>
            <person name="Baker S."/>
            <person name="Barry K."/>
            <person name="Bills G."/>
            <person name="Bluhm B."/>
            <person name="Cannon C."/>
            <person name="Castanera R."/>
            <person name="Culley D."/>
            <person name="Daum C."/>
            <person name="Ezra D."/>
            <person name="Gonzalez J."/>
            <person name="Henrissat B."/>
            <person name="Kuo A."/>
            <person name="Liang C."/>
            <person name="Lipzen A."/>
            <person name="Lutzoni F."/>
            <person name="Magnuson J."/>
            <person name="Mondo S."/>
            <person name="Nolan M."/>
            <person name="Ohm R."/>
            <person name="Pangilinan J."/>
            <person name="Park H.-J."/>
            <person name="Ramirez L."/>
            <person name="Alfaro M."/>
            <person name="Sun H."/>
            <person name="Tritt A."/>
            <person name="Yoshinaga Y."/>
            <person name="Zwiers L.-H."/>
            <person name="Turgeon B."/>
            <person name="Goodwin S."/>
            <person name="Spatafora J."/>
            <person name="Crous P."/>
            <person name="Grigoriev I."/>
        </authorList>
    </citation>
    <scope>NUCLEOTIDE SEQUENCE</scope>
    <source>
        <strain evidence="2">CBS 116435</strain>
    </source>
</reference>
<dbReference type="EMBL" id="MU003775">
    <property type="protein sequence ID" value="KAF2723738.1"/>
    <property type="molecule type" value="Genomic_DNA"/>
</dbReference>
<feature type="compositionally biased region" description="Polar residues" evidence="1">
    <location>
        <begin position="285"/>
        <end position="294"/>
    </location>
</feature>
<keyword evidence="3" id="KW-1185">Reference proteome</keyword>
<dbReference type="Proteomes" id="UP000799441">
    <property type="component" value="Unassembled WGS sequence"/>
</dbReference>
<organism evidence="2 3">
    <name type="scientific">Polychaeton citri CBS 116435</name>
    <dbReference type="NCBI Taxonomy" id="1314669"/>
    <lineage>
        <taxon>Eukaryota</taxon>
        <taxon>Fungi</taxon>
        <taxon>Dikarya</taxon>
        <taxon>Ascomycota</taxon>
        <taxon>Pezizomycotina</taxon>
        <taxon>Dothideomycetes</taxon>
        <taxon>Dothideomycetidae</taxon>
        <taxon>Capnodiales</taxon>
        <taxon>Capnodiaceae</taxon>
        <taxon>Polychaeton</taxon>
    </lineage>
</organism>
<gene>
    <name evidence="2" type="ORF">K431DRAFT_17651</name>
</gene>
<name>A0A9P4QAQ7_9PEZI</name>
<evidence type="ECO:0000313" key="2">
    <source>
        <dbReference type="EMBL" id="KAF2723738.1"/>
    </source>
</evidence>
<feature type="compositionally biased region" description="Basic and acidic residues" evidence="1">
    <location>
        <begin position="265"/>
        <end position="278"/>
    </location>
</feature>
<evidence type="ECO:0000256" key="1">
    <source>
        <dbReference type="SAM" id="MobiDB-lite"/>
    </source>
</evidence>
<accession>A0A9P4QAQ7</accession>
<proteinExistence type="predicted"/>